<comment type="caution">
    <text evidence="2">The sequence shown here is derived from an EMBL/GenBank/DDBJ whole genome shotgun (WGS) entry which is preliminary data.</text>
</comment>
<evidence type="ECO:0000313" key="3">
    <source>
        <dbReference type="Proteomes" id="UP000239002"/>
    </source>
</evidence>
<keyword evidence="1" id="KW-0812">Transmembrane</keyword>
<organism evidence="2 3">
    <name type="scientific">Nonlabens xylanidelens</name>
    <dbReference type="NCBI Taxonomy" id="191564"/>
    <lineage>
        <taxon>Bacteria</taxon>
        <taxon>Pseudomonadati</taxon>
        <taxon>Bacteroidota</taxon>
        <taxon>Flavobacteriia</taxon>
        <taxon>Flavobacteriales</taxon>
        <taxon>Flavobacteriaceae</taxon>
        <taxon>Nonlabens</taxon>
    </lineage>
</organism>
<feature type="transmembrane region" description="Helical" evidence="1">
    <location>
        <begin position="136"/>
        <end position="157"/>
    </location>
</feature>
<evidence type="ECO:0000313" key="2">
    <source>
        <dbReference type="EMBL" id="PPK93969.1"/>
    </source>
</evidence>
<dbReference type="EMBL" id="PTJE01000005">
    <property type="protein sequence ID" value="PPK93969.1"/>
    <property type="molecule type" value="Genomic_DNA"/>
</dbReference>
<reference evidence="2 3" key="1">
    <citation type="submission" date="2018-02" db="EMBL/GenBank/DDBJ databases">
        <title>Genomic Encyclopedia of Archaeal and Bacterial Type Strains, Phase II (KMG-II): from individual species to whole genera.</title>
        <authorList>
            <person name="Goeker M."/>
        </authorList>
    </citation>
    <scope>NUCLEOTIDE SEQUENCE [LARGE SCALE GENOMIC DNA]</scope>
    <source>
        <strain evidence="2 3">DSM 16809</strain>
    </source>
</reference>
<dbReference type="Pfam" id="PF20599">
    <property type="entry name" value="DUF6796"/>
    <property type="match status" value="1"/>
</dbReference>
<protein>
    <recommendedName>
        <fullName evidence="4">DUF998 domain-containing protein</fullName>
    </recommendedName>
</protein>
<name>A0A2S6IIC6_9FLAO</name>
<keyword evidence="3" id="KW-1185">Reference proteome</keyword>
<dbReference type="RefSeq" id="WP_104515872.1">
    <property type="nucleotide sequence ID" value="NZ_MQVW01000002.1"/>
</dbReference>
<dbReference type="Proteomes" id="UP000239002">
    <property type="component" value="Unassembled WGS sequence"/>
</dbReference>
<dbReference type="OrthoDB" id="1425061at2"/>
<gene>
    <name evidence="2" type="ORF">LY01_02191</name>
</gene>
<accession>A0A2S6IIC6</accession>
<dbReference type="InterPro" id="IPR046475">
    <property type="entry name" value="DUF6796"/>
</dbReference>
<dbReference type="AlphaFoldDB" id="A0A2S6IIC6"/>
<evidence type="ECO:0008006" key="4">
    <source>
        <dbReference type="Google" id="ProtNLM"/>
    </source>
</evidence>
<keyword evidence="1" id="KW-0472">Membrane</keyword>
<keyword evidence="1" id="KW-1133">Transmembrane helix</keyword>
<feature type="transmembrane region" description="Helical" evidence="1">
    <location>
        <begin position="45"/>
        <end position="70"/>
    </location>
</feature>
<feature type="transmembrane region" description="Helical" evidence="1">
    <location>
        <begin position="82"/>
        <end position="102"/>
    </location>
</feature>
<proteinExistence type="predicted"/>
<evidence type="ECO:0000256" key="1">
    <source>
        <dbReference type="SAM" id="Phobius"/>
    </source>
</evidence>
<sequence length="220" mass="24467">MTTKTAQILGFLGILASILVGAGEYLLHYSPQIMGESENYNFFSYVPLSNLSLGHTLAMIGLPFYFAGYFHIYYMLKTGNKLLAQLVLATGFIAFAIGGVWIGSRASIGNIVHLQDSINPTDYKNLIDHYTAHMEVLVQVLRIVIALLSILFIIAILKGSTQYKKWMAILNPITILIALVLIGFALPSIGQHIIPILMNVTHFILFTISLIQLYKNNRHV</sequence>
<feature type="transmembrane region" description="Helical" evidence="1">
    <location>
        <begin position="169"/>
        <end position="187"/>
    </location>
</feature>
<feature type="transmembrane region" description="Helical" evidence="1">
    <location>
        <begin position="193"/>
        <end position="214"/>
    </location>
</feature>